<keyword evidence="1" id="KW-0732">Signal</keyword>
<dbReference type="STRING" id="1454003.AW10_00926"/>
<evidence type="ECO:0008006" key="4">
    <source>
        <dbReference type="Google" id="ProtNLM"/>
    </source>
</evidence>
<comment type="caution">
    <text evidence="2">The sequence shown here is derived from an EMBL/GenBank/DDBJ whole genome shotgun (WGS) entry which is preliminary data.</text>
</comment>
<evidence type="ECO:0000313" key="2">
    <source>
        <dbReference type="EMBL" id="EXI81845.1"/>
    </source>
</evidence>
<dbReference type="EMBL" id="JEMX01000017">
    <property type="protein sequence ID" value="EXI81845.1"/>
    <property type="molecule type" value="Genomic_DNA"/>
</dbReference>
<dbReference type="AlphaFoldDB" id="A0A011PY90"/>
<accession>A0A011PY90</accession>
<feature type="chain" id="PRO_5001463038" description="Secreted protein" evidence="1">
    <location>
        <begin position="21"/>
        <end position="67"/>
    </location>
</feature>
<dbReference type="Proteomes" id="UP000021816">
    <property type="component" value="Unassembled WGS sequence"/>
</dbReference>
<proteinExistence type="predicted"/>
<gene>
    <name evidence="2" type="ORF">AW10_00926</name>
</gene>
<sequence>MRPCFAIVLPCLLVCASVLAAPAPWYLWRSRIDAQVFCAQTSPGVGWQRVGGPYRDAHCEKSGIPGH</sequence>
<feature type="signal peptide" evidence="1">
    <location>
        <begin position="1"/>
        <end position="20"/>
    </location>
</feature>
<protein>
    <recommendedName>
        <fullName evidence="4">Secreted protein</fullName>
    </recommendedName>
</protein>
<reference evidence="2 3" key="1">
    <citation type="submission" date="2014-02" db="EMBL/GenBank/DDBJ databases">
        <title>Expanding our view of genomic diversity in Candidatus Accumulibacter clades.</title>
        <authorList>
            <person name="Skennerton C.T."/>
            <person name="Barr J.J."/>
            <person name="Slater F.R."/>
            <person name="Bond P.L."/>
            <person name="Tyson G.W."/>
        </authorList>
    </citation>
    <scope>NUCLEOTIDE SEQUENCE [LARGE SCALE GENOMIC DNA]</scope>
    <source>
        <strain evidence="3">BA-92</strain>
    </source>
</reference>
<evidence type="ECO:0000313" key="3">
    <source>
        <dbReference type="Proteomes" id="UP000021816"/>
    </source>
</evidence>
<organism evidence="2 3">
    <name type="scientific">Candidatus Accumulibacter appositus</name>
    <dbReference type="NCBI Taxonomy" id="1454003"/>
    <lineage>
        <taxon>Bacteria</taxon>
        <taxon>Pseudomonadati</taxon>
        <taxon>Pseudomonadota</taxon>
        <taxon>Betaproteobacteria</taxon>
        <taxon>Candidatus Accumulibacter</taxon>
    </lineage>
</organism>
<evidence type="ECO:0000256" key="1">
    <source>
        <dbReference type="SAM" id="SignalP"/>
    </source>
</evidence>
<name>A0A011PY90_9PROT</name>